<organism evidence="7 8">
    <name type="scientific">Aromia moschata</name>
    <dbReference type="NCBI Taxonomy" id="1265417"/>
    <lineage>
        <taxon>Eukaryota</taxon>
        <taxon>Metazoa</taxon>
        <taxon>Ecdysozoa</taxon>
        <taxon>Arthropoda</taxon>
        <taxon>Hexapoda</taxon>
        <taxon>Insecta</taxon>
        <taxon>Pterygota</taxon>
        <taxon>Neoptera</taxon>
        <taxon>Endopterygota</taxon>
        <taxon>Coleoptera</taxon>
        <taxon>Polyphaga</taxon>
        <taxon>Cucujiformia</taxon>
        <taxon>Chrysomeloidea</taxon>
        <taxon>Cerambycidae</taxon>
        <taxon>Cerambycinae</taxon>
        <taxon>Callichromatini</taxon>
        <taxon>Aromia</taxon>
    </lineage>
</organism>
<accession>A0AAV8Z3Y9</accession>
<evidence type="ECO:0000256" key="5">
    <source>
        <dbReference type="SAM" id="MobiDB-lite"/>
    </source>
</evidence>
<keyword evidence="3" id="KW-0862">Zinc</keyword>
<gene>
    <name evidence="7" type="ORF">NQ318_001865</name>
</gene>
<dbReference type="EMBL" id="JAPWTK010000020">
    <property type="protein sequence ID" value="KAJ8957869.1"/>
    <property type="molecule type" value="Genomic_DNA"/>
</dbReference>
<keyword evidence="2 4" id="KW-0863">Zinc-finger</keyword>
<feature type="domain" description="SIAH-type" evidence="6">
    <location>
        <begin position="132"/>
        <end position="190"/>
    </location>
</feature>
<name>A0AAV8Z3Y9_9CUCU</name>
<dbReference type="InterPro" id="IPR013083">
    <property type="entry name" value="Znf_RING/FYVE/PHD"/>
</dbReference>
<dbReference type="InterPro" id="IPR013010">
    <property type="entry name" value="Znf_SIAH"/>
</dbReference>
<dbReference type="SUPFAM" id="SSF49599">
    <property type="entry name" value="TRAF domain-like"/>
    <property type="match status" value="1"/>
</dbReference>
<reference evidence="7" key="1">
    <citation type="journal article" date="2023" name="Insect Mol. Biol.">
        <title>Genome sequencing provides insights into the evolution of gene families encoding plant cell wall-degrading enzymes in longhorned beetles.</title>
        <authorList>
            <person name="Shin N.R."/>
            <person name="Okamura Y."/>
            <person name="Kirsch R."/>
            <person name="Pauchet Y."/>
        </authorList>
    </citation>
    <scope>NUCLEOTIDE SEQUENCE</scope>
    <source>
        <strain evidence="7">AMC_N1</strain>
    </source>
</reference>
<dbReference type="Proteomes" id="UP001162162">
    <property type="component" value="Unassembled WGS sequence"/>
</dbReference>
<sequence>MELNLSDDQDIQDDIAETMDNLTNAGGYTINGLLGAFPPEDKEGENGENYDYTESLQSYNSNEEENGPSNSSSAKRKQRRYRMCATTCSAPNAETTCLWAPWWCPPDGRSVCGRCPAPDNSVHSLYNTISKRYFFKCVHYQSGCNRVIPFNNQYEEHENTCRFRKNFECPCCPLVGNGCQLVYHFKRRHVNSVVRADTLEKVLSYHELKNYVDAIKSMNSEDLRLFLCTVVKLFLRCCICNNEPKTFETYLCPNCHVACSQCIGKTCPRCKTLDDWDKDTDLHRIYLQCEWPECNQRVNMFNYLAHKRDCKHRRYKCPSKKCNFRGCLVSLQRHWHLNSLINSQTEIYLHHPSVSYWLTPLKDILRVTFDQKEAGGVISIINEDVISDISFQLSIYGDWKYKVAEPVRYVTFAGRIVKFSVVFRIKNWGQWKKDKRQDRYLVQYAHRDRSASAPALKNHFQGYPLYYHDIELPAISGHGSVVIGFCSSGNGSYSQMKPELD</sequence>
<keyword evidence="8" id="KW-1185">Reference proteome</keyword>
<dbReference type="GO" id="GO:0008270">
    <property type="term" value="F:zinc ion binding"/>
    <property type="evidence" value="ECO:0007669"/>
    <property type="project" value="UniProtKB-KW"/>
</dbReference>
<dbReference type="PROSITE" id="PS51081">
    <property type="entry name" value="ZF_SIAH"/>
    <property type="match status" value="1"/>
</dbReference>
<proteinExistence type="predicted"/>
<dbReference type="AlphaFoldDB" id="A0AAV8Z3Y9"/>
<keyword evidence="1" id="KW-0479">Metal-binding</keyword>
<comment type="caution">
    <text evidence="7">The sequence shown here is derived from an EMBL/GenBank/DDBJ whole genome shotgun (WGS) entry which is preliminary data.</text>
</comment>
<dbReference type="Gene3D" id="3.30.40.10">
    <property type="entry name" value="Zinc/RING finger domain, C3HC4 (zinc finger)"/>
    <property type="match status" value="1"/>
</dbReference>
<evidence type="ECO:0000256" key="2">
    <source>
        <dbReference type="ARBA" id="ARBA00022771"/>
    </source>
</evidence>
<protein>
    <recommendedName>
        <fullName evidence="6">SIAH-type domain-containing protein</fullName>
    </recommendedName>
</protein>
<feature type="region of interest" description="Disordered" evidence="5">
    <location>
        <begin position="33"/>
        <end position="52"/>
    </location>
</feature>
<evidence type="ECO:0000313" key="7">
    <source>
        <dbReference type="EMBL" id="KAJ8957869.1"/>
    </source>
</evidence>
<evidence type="ECO:0000313" key="8">
    <source>
        <dbReference type="Proteomes" id="UP001162162"/>
    </source>
</evidence>
<evidence type="ECO:0000256" key="1">
    <source>
        <dbReference type="ARBA" id="ARBA00022723"/>
    </source>
</evidence>
<evidence type="ECO:0000259" key="6">
    <source>
        <dbReference type="PROSITE" id="PS51081"/>
    </source>
</evidence>
<evidence type="ECO:0000256" key="4">
    <source>
        <dbReference type="PROSITE-ProRule" id="PRU00455"/>
    </source>
</evidence>
<evidence type="ECO:0000256" key="3">
    <source>
        <dbReference type="ARBA" id="ARBA00022833"/>
    </source>
</evidence>